<accession>A0A0S4M2G3</accession>
<sequence length="332" mass="34481">MYNPTEGGTRAKHHLDGIVVTSEESGSVEGANGEILSSANVRKPKNEDTALTMMDEMFGEGWKGKFGDGFCQGLLGKPTEADDSSDIFGGYGGVTDFLSSQGGTSFLAVLAQVLMVLAKSSGQRAAEEREFKMKELMKSLEESLGAAKDLASGARSALVAGVVGGVIGLVGAGIGMGANIYAAKVKGKSADLSKQMKDLEETDFTDLVRADLPGDGTSTPPSAADMLRARKDDMANQIEVLESRAAKVTSIGEGVGRVSGSAGGMSSSASTMVLTQAQAEQSMKQAVASQQGQAFGIEDEWQRGMVSLRDTVLGVINEAVRAMAQAQSSAFK</sequence>
<name>A0A0S4M2G3_9BURK</name>
<evidence type="ECO:0000256" key="2">
    <source>
        <dbReference type="SAM" id="MobiDB-lite"/>
    </source>
</evidence>
<gene>
    <name evidence="3" type="ORF">Ark11_0217</name>
</gene>
<dbReference type="Proteomes" id="UP000198651">
    <property type="component" value="Chromosome I"/>
</dbReference>
<dbReference type="AlphaFoldDB" id="A0A0S4M2G3"/>
<proteinExistence type="predicted"/>
<feature type="region of interest" description="Disordered" evidence="2">
    <location>
        <begin position="22"/>
        <end position="41"/>
    </location>
</feature>
<dbReference type="OrthoDB" id="9918283at2"/>
<evidence type="ECO:0000313" key="3">
    <source>
        <dbReference type="EMBL" id="CUT17074.1"/>
    </source>
</evidence>
<dbReference type="STRING" id="1561003.Ark11_0217"/>
<dbReference type="NCBIfam" id="NF038055">
    <property type="entry name" value="T3SS_SctB_pilot"/>
    <property type="match status" value="1"/>
</dbReference>
<protein>
    <submittedName>
        <fullName evidence="3">Putative membrane protein</fullName>
    </submittedName>
</protein>
<organism evidence="3 4">
    <name type="scientific">Candidatus Ichthyocystis hellenicum</name>
    <dbReference type="NCBI Taxonomy" id="1561003"/>
    <lineage>
        <taxon>Bacteria</taxon>
        <taxon>Pseudomonadati</taxon>
        <taxon>Pseudomonadota</taxon>
        <taxon>Betaproteobacteria</taxon>
        <taxon>Burkholderiales</taxon>
        <taxon>Candidatus Ichthyocystis</taxon>
    </lineage>
</organism>
<dbReference type="EMBL" id="LN906597">
    <property type="protein sequence ID" value="CUT17074.1"/>
    <property type="molecule type" value="Genomic_DNA"/>
</dbReference>
<keyword evidence="1" id="KW-0175">Coiled coil</keyword>
<reference evidence="4" key="1">
    <citation type="submission" date="2015-11" db="EMBL/GenBank/DDBJ databases">
        <authorList>
            <person name="Seth-Smith H.M.B."/>
        </authorList>
    </citation>
    <scope>NUCLEOTIDE SEQUENCE [LARGE SCALE GENOMIC DNA]</scope>
    <source>
        <strain evidence="4">2013Ark11</strain>
    </source>
</reference>
<feature type="coiled-coil region" evidence="1">
    <location>
        <begin position="182"/>
        <end position="244"/>
    </location>
</feature>
<evidence type="ECO:0000313" key="4">
    <source>
        <dbReference type="Proteomes" id="UP000198651"/>
    </source>
</evidence>
<keyword evidence="4" id="KW-1185">Reference proteome</keyword>
<evidence type="ECO:0000256" key="1">
    <source>
        <dbReference type="SAM" id="Coils"/>
    </source>
</evidence>
<dbReference type="RefSeq" id="WP_092490418.1">
    <property type="nucleotide sequence ID" value="NZ_LN906597.1"/>
</dbReference>